<gene>
    <name evidence="9" type="ORF">MSPICULIGERA_LOCUS11830</name>
</gene>
<dbReference type="SMART" id="SM00704">
    <property type="entry name" value="ZnF_CDGSH"/>
    <property type="match status" value="1"/>
</dbReference>
<keyword evidence="7" id="KW-0812">Transmembrane</keyword>
<dbReference type="PANTHER" id="PTHR13680:SF5">
    <property type="entry name" value="CDGSH IRON-SULFUR DOMAIN-CONTAINING PROTEIN 1"/>
    <property type="match status" value="1"/>
</dbReference>
<feature type="transmembrane region" description="Helical" evidence="7">
    <location>
        <begin position="15"/>
        <end position="37"/>
    </location>
</feature>
<keyword evidence="5" id="KW-0411">Iron-sulfur</keyword>
<evidence type="ECO:0000256" key="1">
    <source>
        <dbReference type="ARBA" id="ARBA00008624"/>
    </source>
</evidence>
<dbReference type="InterPro" id="IPR018967">
    <property type="entry name" value="FeS-contain_CDGSH-typ"/>
</dbReference>
<evidence type="ECO:0000256" key="5">
    <source>
        <dbReference type="ARBA" id="ARBA00023014"/>
    </source>
</evidence>
<feature type="domain" description="Iron-binding zinc finger CDGSH type" evidence="8">
    <location>
        <begin position="53"/>
        <end position="91"/>
    </location>
</feature>
<evidence type="ECO:0000256" key="2">
    <source>
        <dbReference type="ARBA" id="ARBA00022714"/>
    </source>
</evidence>
<dbReference type="AlphaFoldDB" id="A0AA36CS64"/>
<evidence type="ECO:0000256" key="6">
    <source>
        <dbReference type="ARBA" id="ARBA00034078"/>
    </source>
</evidence>
<dbReference type="InterPro" id="IPR045131">
    <property type="entry name" value="CISD1/2"/>
</dbReference>
<comment type="cofactor">
    <cofactor evidence="6">
        <name>[2Fe-2S] cluster</name>
        <dbReference type="ChEBI" id="CHEBI:190135"/>
    </cofactor>
</comment>
<reference evidence="9" key="1">
    <citation type="submission" date="2023-06" db="EMBL/GenBank/DDBJ databases">
        <authorList>
            <person name="Delattre M."/>
        </authorList>
    </citation>
    <scope>NUCLEOTIDE SEQUENCE</scope>
    <source>
        <strain evidence="9">AF72</strain>
    </source>
</reference>
<accession>A0AA36CS64</accession>
<keyword evidence="7" id="KW-1133">Transmembrane helix</keyword>
<evidence type="ECO:0000256" key="3">
    <source>
        <dbReference type="ARBA" id="ARBA00022723"/>
    </source>
</evidence>
<comment type="similarity">
    <text evidence="1">Belongs to the CISD protein family. CISD2 subfamily.</text>
</comment>
<keyword evidence="2" id="KW-0001">2Fe-2S</keyword>
<dbReference type="EMBL" id="CATQJA010002619">
    <property type="protein sequence ID" value="CAJ0573472.1"/>
    <property type="molecule type" value="Genomic_DNA"/>
</dbReference>
<dbReference type="GO" id="GO:0051537">
    <property type="term" value="F:2 iron, 2 sulfur cluster binding"/>
    <property type="evidence" value="ECO:0007669"/>
    <property type="project" value="UniProtKB-KW"/>
</dbReference>
<dbReference type="InterPro" id="IPR042216">
    <property type="entry name" value="MitoNEET_CISD"/>
</dbReference>
<proteinExistence type="inferred from homology"/>
<evidence type="ECO:0000259" key="8">
    <source>
        <dbReference type="SMART" id="SM00704"/>
    </source>
</evidence>
<dbReference type="Proteomes" id="UP001177023">
    <property type="component" value="Unassembled WGS sequence"/>
</dbReference>
<keyword evidence="3" id="KW-0479">Metal-binding</keyword>
<dbReference type="GO" id="GO:0046872">
    <property type="term" value="F:metal ion binding"/>
    <property type="evidence" value="ECO:0007669"/>
    <property type="project" value="UniProtKB-KW"/>
</dbReference>
<protein>
    <recommendedName>
        <fullName evidence="8">Iron-binding zinc finger CDGSH type domain-containing protein</fullName>
    </recommendedName>
</protein>
<feature type="non-terminal residue" evidence="9">
    <location>
        <position position="1"/>
    </location>
</feature>
<dbReference type="Pfam" id="PF09360">
    <property type="entry name" value="zf-CDGSH"/>
    <property type="match status" value="1"/>
</dbReference>
<evidence type="ECO:0000313" key="10">
    <source>
        <dbReference type="Proteomes" id="UP001177023"/>
    </source>
</evidence>
<name>A0AA36CS64_9BILA</name>
<dbReference type="GO" id="GO:0010506">
    <property type="term" value="P:regulation of autophagy"/>
    <property type="evidence" value="ECO:0007669"/>
    <property type="project" value="InterPro"/>
</dbReference>
<keyword evidence="10" id="KW-1185">Reference proteome</keyword>
<comment type="caution">
    <text evidence="9">The sequence shown here is derived from an EMBL/GenBank/DDBJ whole genome shotgun (WGS) entry which is preliminary data.</text>
</comment>
<dbReference type="PANTHER" id="PTHR13680">
    <property type="entry name" value="CDGSH IRON-SULFUR DOMAIN-CONTAINING PROTEIN 1"/>
    <property type="match status" value="1"/>
</dbReference>
<dbReference type="GO" id="GO:0005741">
    <property type="term" value="C:mitochondrial outer membrane"/>
    <property type="evidence" value="ECO:0007669"/>
    <property type="project" value="TreeGrafter"/>
</dbReference>
<dbReference type="FunFam" id="3.40.5.90:FF:000001">
    <property type="entry name" value="CDGSH iron-sulfur domain-containing protein 1"/>
    <property type="match status" value="1"/>
</dbReference>
<evidence type="ECO:0000256" key="4">
    <source>
        <dbReference type="ARBA" id="ARBA00023004"/>
    </source>
</evidence>
<organism evidence="9 10">
    <name type="scientific">Mesorhabditis spiculigera</name>
    <dbReference type="NCBI Taxonomy" id="96644"/>
    <lineage>
        <taxon>Eukaryota</taxon>
        <taxon>Metazoa</taxon>
        <taxon>Ecdysozoa</taxon>
        <taxon>Nematoda</taxon>
        <taxon>Chromadorea</taxon>
        <taxon>Rhabditida</taxon>
        <taxon>Rhabditina</taxon>
        <taxon>Rhabditomorpha</taxon>
        <taxon>Rhabditoidea</taxon>
        <taxon>Rhabditidae</taxon>
        <taxon>Mesorhabditinae</taxon>
        <taxon>Mesorhabditis</taxon>
    </lineage>
</organism>
<dbReference type="Gene3D" id="3.40.5.90">
    <property type="entry name" value="CDGSH iron-sulfur domain, mitoNEET-type"/>
    <property type="match status" value="1"/>
</dbReference>
<evidence type="ECO:0000313" key="9">
    <source>
        <dbReference type="EMBL" id="CAJ0573472.1"/>
    </source>
</evidence>
<keyword evidence="4" id="KW-0408">Iron</keyword>
<evidence type="ECO:0000256" key="7">
    <source>
        <dbReference type="SAM" id="Phobius"/>
    </source>
</evidence>
<sequence length="107" mass="11480">MSTVQGSCHVNSKCVLTAAAFVLGGAAVGYAIGYGIAKRSARVNCAQKLECDKVVDTVDMEDIGDKKVFCRCWKSKKFPYCDGAHNKHNVDTGDNVGPLIVTKTKPQ</sequence>
<keyword evidence="7" id="KW-0472">Membrane</keyword>